<evidence type="ECO:0000313" key="8">
    <source>
        <dbReference type="Proteomes" id="UP000245934"/>
    </source>
</evidence>
<reference evidence="7 8" key="1">
    <citation type="submission" date="2018-05" db="EMBL/GenBank/DDBJ databases">
        <title>Draft genome of Methanospirillum stamsii Pt1.</title>
        <authorList>
            <person name="Dueholm M.S."/>
            <person name="Nielsen P.H."/>
            <person name="Bakmann L.F."/>
            <person name="Otzen D.E."/>
        </authorList>
    </citation>
    <scope>NUCLEOTIDE SEQUENCE [LARGE SCALE GENOMIC DNA]</scope>
    <source>
        <strain evidence="7 8">Pt1</strain>
    </source>
</reference>
<dbReference type="Gene3D" id="3.40.630.30">
    <property type="match status" value="1"/>
</dbReference>
<accession>A0A2V2N6S1</accession>
<dbReference type="GO" id="GO:0016747">
    <property type="term" value="F:acyltransferase activity, transferring groups other than amino-acyl groups"/>
    <property type="evidence" value="ECO:0007669"/>
    <property type="project" value="InterPro"/>
</dbReference>
<dbReference type="Pfam" id="PF13673">
    <property type="entry name" value="Acetyltransf_10"/>
    <property type="match status" value="1"/>
</dbReference>
<name>A0A2V2N6S1_9EURY</name>
<dbReference type="EMBL" id="QGMZ01000007">
    <property type="protein sequence ID" value="PWR75772.1"/>
    <property type="molecule type" value="Genomic_DNA"/>
</dbReference>
<evidence type="ECO:0000256" key="3">
    <source>
        <dbReference type="ARBA" id="ARBA00022679"/>
    </source>
</evidence>
<evidence type="ECO:0000256" key="1">
    <source>
        <dbReference type="ARBA" id="ARBA00022491"/>
    </source>
</evidence>
<dbReference type="AlphaFoldDB" id="A0A2V2N6S1"/>
<dbReference type="Proteomes" id="UP000245934">
    <property type="component" value="Unassembled WGS sequence"/>
</dbReference>
<dbReference type="RefSeq" id="WP_109939586.1">
    <property type="nucleotide sequence ID" value="NZ_CP176366.1"/>
</dbReference>
<dbReference type="PANTHER" id="PTHR36449">
    <property type="entry name" value="ACETYLTRANSFERASE-RELATED"/>
    <property type="match status" value="1"/>
</dbReference>
<comment type="catalytic activity">
    <reaction evidence="5">
        <text>glycyl-tRNA(Gly) + acetyl-CoA = N-acetylglycyl-tRNA(Gly) + CoA + H(+)</text>
        <dbReference type="Rhea" id="RHEA:81867"/>
        <dbReference type="Rhea" id="RHEA-COMP:9683"/>
        <dbReference type="Rhea" id="RHEA-COMP:19766"/>
        <dbReference type="ChEBI" id="CHEBI:15378"/>
        <dbReference type="ChEBI" id="CHEBI:57287"/>
        <dbReference type="ChEBI" id="CHEBI:57288"/>
        <dbReference type="ChEBI" id="CHEBI:78522"/>
        <dbReference type="ChEBI" id="CHEBI:232036"/>
    </reaction>
</comment>
<keyword evidence="1" id="KW-0678">Repressor</keyword>
<keyword evidence="2" id="KW-1277">Toxin-antitoxin system</keyword>
<evidence type="ECO:0000313" key="7">
    <source>
        <dbReference type="EMBL" id="PWR75772.1"/>
    </source>
</evidence>
<gene>
    <name evidence="7" type="ORF">DLD82_02750</name>
</gene>
<keyword evidence="4" id="KW-0012">Acyltransferase</keyword>
<organism evidence="7 8">
    <name type="scientific">Methanospirillum stamsii</name>
    <dbReference type="NCBI Taxonomy" id="1277351"/>
    <lineage>
        <taxon>Archaea</taxon>
        <taxon>Methanobacteriati</taxon>
        <taxon>Methanobacteriota</taxon>
        <taxon>Stenosarchaea group</taxon>
        <taxon>Methanomicrobia</taxon>
        <taxon>Methanomicrobiales</taxon>
        <taxon>Methanospirillaceae</taxon>
        <taxon>Methanospirillum</taxon>
    </lineage>
</organism>
<dbReference type="InterPro" id="IPR000182">
    <property type="entry name" value="GNAT_dom"/>
</dbReference>
<keyword evidence="3 7" id="KW-0808">Transferase</keyword>
<evidence type="ECO:0000259" key="6">
    <source>
        <dbReference type="Pfam" id="PF13673"/>
    </source>
</evidence>
<evidence type="ECO:0000256" key="4">
    <source>
        <dbReference type="ARBA" id="ARBA00023315"/>
    </source>
</evidence>
<keyword evidence="8" id="KW-1185">Reference proteome</keyword>
<dbReference type="GeneID" id="97609903"/>
<proteinExistence type="predicted"/>
<dbReference type="OrthoDB" id="106308at2157"/>
<protein>
    <submittedName>
        <fullName evidence="7">N-acetyltransferase</fullName>
    </submittedName>
</protein>
<dbReference type="SUPFAM" id="SSF55729">
    <property type="entry name" value="Acyl-CoA N-acyltransferases (Nat)"/>
    <property type="match status" value="1"/>
</dbReference>
<dbReference type="PANTHER" id="PTHR36449:SF1">
    <property type="entry name" value="ACETYLTRANSFERASE"/>
    <property type="match status" value="1"/>
</dbReference>
<dbReference type="InterPro" id="IPR016181">
    <property type="entry name" value="Acyl_CoA_acyltransferase"/>
</dbReference>
<evidence type="ECO:0000256" key="2">
    <source>
        <dbReference type="ARBA" id="ARBA00022649"/>
    </source>
</evidence>
<evidence type="ECO:0000256" key="5">
    <source>
        <dbReference type="ARBA" id="ARBA00049880"/>
    </source>
</evidence>
<comment type="caution">
    <text evidence="7">The sequence shown here is derived from an EMBL/GenBank/DDBJ whole genome shotgun (WGS) entry which is preliminary data.</text>
</comment>
<sequence length="172" mass="19818">MKISKEELTFSILSSDDDLSGFSCCEKDLEGFLKYDALDSQKNRISVTHLVYWDKILVGFYTLISDSIEVRGIQEDDGIRGYPYSRYPALKIARLATDDRFKKRNIGKNMLLKILVTAINLSHHVGCRILTVDVKPGSFGFYEKYGFTRTIRKQSDSIPMYRDFHRALIEQS</sequence>
<feature type="domain" description="N-acetyltransferase" evidence="6">
    <location>
        <begin position="30"/>
        <end position="154"/>
    </location>
</feature>